<organism evidence="1 2">
    <name type="scientific">Salmonella enterica subsp. enterica serovar Adelaide str. A4-669</name>
    <dbReference type="NCBI Taxonomy" id="913063"/>
    <lineage>
        <taxon>Bacteria</taxon>
        <taxon>Pseudomonadati</taxon>
        <taxon>Pseudomonadota</taxon>
        <taxon>Gammaproteobacteria</taxon>
        <taxon>Enterobacterales</taxon>
        <taxon>Enterobacteriaceae</taxon>
        <taxon>Salmonella</taxon>
    </lineage>
</organism>
<comment type="caution">
    <text evidence="1">The sequence shown here is derived from an EMBL/GenBank/DDBJ whole genome shotgun (WGS) entry which is preliminary data.</text>
</comment>
<protein>
    <submittedName>
        <fullName evidence="1">Uncharacterized protein</fullName>
    </submittedName>
</protein>
<dbReference type="EMBL" id="AFCI01000301">
    <property type="protein sequence ID" value="EHC40368.1"/>
    <property type="molecule type" value="Genomic_DNA"/>
</dbReference>
<evidence type="ECO:0000313" key="1">
    <source>
        <dbReference type="EMBL" id="EHC40368.1"/>
    </source>
</evidence>
<feature type="non-terminal residue" evidence="1">
    <location>
        <position position="1"/>
    </location>
</feature>
<dbReference type="Proteomes" id="UP000004906">
    <property type="component" value="Unassembled WGS sequence"/>
</dbReference>
<proteinExistence type="predicted"/>
<accession>A0A6C8GR14</accession>
<evidence type="ECO:0000313" key="2">
    <source>
        <dbReference type="Proteomes" id="UP000004906"/>
    </source>
</evidence>
<reference evidence="1 2" key="1">
    <citation type="journal article" date="2011" name="BMC Genomics">
        <title>Genome sequencing reveals diversification of virulence factor content and possible host adaptation in distinct subpopulations of Salmonella enterica.</title>
        <authorList>
            <person name="den Bakker H.C."/>
            <person name="Moreno Switt A.I."/>
            <person name="Govoni G."/>
            <person name="Cummings C.A."/>
            <person name="Ranieri M.L."/>
            <person name="Degoricija L."/>
            <person name="Hoelzer K."/>
            <person name="Rodriguez-Rivera L.D."/>
            <person name="Brown S."/>
            <person name="Bolchacova E."/>
            <person name="Furtado M.R."/>
            <person name="Wiedmann M."/>
        </authorList>
    </citation>
    <scope>NUCLEOTIDE SEQUENCE [LARGE SCALE GENOMIC DNA]</scope>
    <source>
        <strain evidence="1 2">A4-669</strain>
    </source>
</reference>
<name>A0A6C8GR14_SALET</name>
<gene>
    <name evidence="1" type="ORF">LTSEADE_0848</name>
</gene>
<sequence>GLNALSGLLVSLAPFGKFSSYLSQQLVLLYRFSATIINNLNR</sequence>
<dbReference type="AlphaFoldDB" id="A0A6C8GR14"/>